<evidence type="ECO:0000256" key="6">
    <source>
        <dbReference type="SAM" id="MobiDB-lite"/>
    </source>
</evidence>
<organism evidence="7 8">
    <name type="scientific">Lactarius akahatsu</name>
    <dbReference type="NCBI Taxonomy" id="416441"/>
    <lineage>
        <taxon>Eukaryota</taxon>
        <taxon>Fungi</taxon>
        <taxon>Dikarya</taxon>
        <taxon>Basidiomycota</taxon>
        <taxon>Agaricomycotina</taxon>
        <taxon>Agaricomycetes</taxon>
        <taxon>Russulales</taxon>
        <taxon>Russulaceae</taxon>
        <taxon>Lactarius</taxon>
    </lineage>
</organism>
<keyword evidence="8" id="KW-1185">Reference proteome</keyword>
<dbReference type="GO" id="GO:0034477">
    <property type="term" value="P:U6 snRNA 3'-end processing"/>
    <property type="evidence" value="ECO:0007669"/>
    <property type="project" value="UniProtKB-UniRule"/>
</dbReference>
<comment type="function">
    <text evidence="5">Phosphodiesterase responsible for the U6 snRNA 3' end processing. Acts as an exoribonuclease (RNase) responsible for trimming the poly(U) tract of the last nucleotides in the pre-U6 snRNA molecule, leading to the formation of mature U6 snRNA.</text>
</comment>
<dbReference type="EMBL" id="JAKELL010000036">
    <property type="protein sequence ID" value="KAH8989553.1"/>
    <property type="molecule type" value="Genomic_DNA"/>
</dbReference>
<dbReference type="AlphaFoldDB" id="A0AAD4LFB5"/>
<dbReference type="EC" id="3.1.4.-" evidence="5"/>
<dbReference type="Gene3D" id="3.90.1140.10">
    <property type="entry name" value="Cyclic phosphodiesterase"/>
    <property type="match status" value="1"/>
</dbReference>
<evidence type="ECO:0000256" key="1">
    <source>
        <dbReference type="ARBA" id="ARBA00022722"/>
    </source>
</evidence>
<feature type="region of interest" description="Disordered" evidence="6">
    <location>
        <begin position="1"/>
        <end position="28"/>
    </location>
</feature>
<evidence type="ECO:0000256" key="3">
    <source>
        <dbReference type="ARBA" id="ARBA00023239"/>
    </source>
</evidence>
<protein>
    <recommendedName>
        <fullName evidence="5">U6 snRNA phosphodiesterase</fullName>
        <ecNumber evidence="5">3.1.4.-</ecNumber>
    </recommendedName>
</protein>
<dbReference type="Proteomes" id="UP001201163">
    <property type="component" value="Unassembled WGS sequence"/>
</dbReference>
<name>A0AAD4LFB5_9AGAM</name>
<dbReference type="PANTHER" id="PTHR13522">
    <property type="entry name" value="U6 SNRNA PHOSPHODIESTERASE 1"/>
    <property type="match status" value="1"/>
</dbReference>
<evidence type="ECO:0000256" key="2">
    <source>
        <dbReference type="ARBA" id="ARBA00022801"/>
    </source>
</evidence>
<keyword evidence="4 5" id="KW-0539">Nucleus</keyword>
<keyword evidence="1 5" id="KW-0540">Nuclease</keyword>
<evidence type="ECO:0000256" key="4">
    <source>
        <dbReference type="ARBA" id="ARBA00023242"/>
    </source>
</evidence>
<feature type="active site" description="Proton donor/acceptor" evidence="5">
    <location>
        <position position="122"/>
    </location>
</feature>
<dbReference type="InterPro" id="IPR027521">
    <property type="entry name" value="Usb1"/>
</dbReference>
<comment type="caution">
    <text evidence="7">The sequence shown here is derived from an EMBL/GenBank/DDBJ whole genome shotgun (WGS) entry which is preliminary data.</text>
</comment>
<keyword evidence="2 5" id="KW-0378">Hydrolase</keyword>
<evidence type="ECO:0000313" key="7">
    <source>
        <dbReference type="EMBL" id="KAH8989553.1"/>
    </source>
</evidence>
<comment type="subcellular location">
    <subcellularLocation>
        <location evidence="5">Nucleus</location>
    </subcellularLocation>
</comment>
<accession>A0AAD4LFB5</accession>
<dbReference type="GO" id="GO:0016829">
    <property type="term" value="F:lyase activity"/>
    <property type="evidence" value="ECO:0007669"/>
    <property type="project" value="UniProtKB-KW"/>
</dbReference>
<reference evidence="7" key="1">
    <citation type="submission" date="2022-01" db="EMBL/GenBank/DDBJ databases">
        <title>Comparative genomics reveals a dynamic genome evolution in the ectomycorrhizal milk-cap (Lactarius) mushrooms.</title>
        <authorList>
            <consortium name="DOE Joint Genome Institute"/>
            <person name="Lebreton A."/>
            <person name="Tang N."/>
            <person name="Kuo A."/>
            <person name="LaButti K."/>
            <person name="Drula E."/>
            <person name="Barry K."/>
            <person name="Clum A."/>
            <person name="Lipzen A."/>
            <person name="Mousain D."/>
            <person name="Ng V."/>
            <person name="Wang R."/>
            <person name="Wang X."/>
            <person name="Dai Y."/>
            <person name="Henrissat B."/>
            <person name="Grigoriev I.V."/>
            <person name="Guerin-Laguette A."/>
            <person name="Yu F."/>
            <person name="Martin F.M."/>
        </authorList>
    </citation>
    <scope>NUCLEOTIDE SEQUENCE</scope>
    <source>
        <strain evidence="7">QP</strain>
    </source>
</reference>
<feature type="active site" description="Proton donor/acceptor" evidence="5">
    <location>
        <position position="210"/>
    </location>
</feature>
<dbReference type="HAMAP" id="MF_03040">
    <property type="entry name" value="USB1"/>
    <property type="match status" value="1"/>
</dbReference>
<comment type="similarity">
    <text evidence="5">Belongs to the 2H phosphoesterase superfamily. USB1 family.</text>
</comment>
<dbReference type="GO" id="GO:1990838">
    <property type="term" value="F:poly(U)-specific exoribonuclease activity, producing 3' uridine cyclic phosphate ends"/>
    <property type="evidence" value="ECO:0007669"/>
    <property type="project" value="UniProtKB-UniRule"/>
</dbReference>
<sequence>MKRNRRTILVPYSGSSSENEEEILPLPPPVKKRRLPALASHLMPATPLDDPSKHQGRTRAIPHVEGQWAAHVYVSLVLRGALRGIVERAVSIAKQEVAGVRLLGGADSDPNPDSVAAVRELHISLTRPFFLRAHQKEEMKRAVRNAAKAHPPFTASFAAFSDLTNDEHTRTFLCMEVGAGHGELRALSDTLTPTLLSFHQKEYYEQPRFHASFAWVLLEHSPQPTTPSETLEPPIPLPPSPSLGDRPSEDTSLFPTVPRLPETTIPVLNAGLGSQLKGSAGVFEVGEVRIRIGKDVFSWELSG</sequence>
<keyword evidence="3" id="KW-0456">Lyase</keyword>
<dbReference type="Pfam" id="PF09749">
    <property type="entry name" value="HVSL"/>
    <property type="match status" value="1"/>
</dbReference>
<dbReference type="GO" id="GO:0005634">
    <property type="term" value="C:nucleus"/>
    <property type="evidence" value="ECO:0007669"/>
    <property type="project" value="UniProtKB-SubCell"/>
</dbReference>
<gene>
    <name evidence="5" type="primary">USB1</name>
    <name evidence="7" type="ORF">EDB92DRAFT_1867843</name>
</gene>
<proteinExistence type="inferred from homology"/>
<feature type="region of interest" description="Disordered" evidence="6">
    <location>
        <begin position="223"/>
        <end position="250"/>
    </location>
</feature>
<feature type="compositionally biased region" description="Low complexity" evidence="6">
    <location>
        <begin position="223"/>
        <end position="232"/>
    </location>
</feature>
<dbReference type="PANTHER" id="PTHR13522:SF3">
    <property type="entry name" value="U6 SNRNA PHOSPHODIESTERASE 1"/>
    <property type="match status" value="1"/>
</dbReference>
<evidence type="ECO:0000256" key="5">
    <source>
        <dbReference type="HAMAP-Rule" id="MF_03040"/>
    </source>
</evidence>
<evidence type="ECO:0000313" key="8">
    <source>
        <dbReference type="Proteomes" id="UP001201163"/>
    </source>
</evidence>